<reference evidence="1 2" key="1">
    <citation type="submission" date="2019-03" db="EMBL/GenBank/DDBJ databases">
        <title>Draft genome sequences of novel Actinobacteria.</title>
        <authorList>
            <person name="Sahin N."/>
            <person name="Ay H."/>
            <person name="Saygin H."/>
        </authorList>
    </citation>
    <scope>NUCLEOTIDE SEQUENCE [LARGE SCALE GENOMIC DNA]</scope>
    <source>
        <strain evidence="1 2">7K502</strain>
    </source>
</reference>
<dbReference type="AlphaFoldDB" id="A0A4V2YN50"/>
<dbReference type="Proteomes" id="UP000294947">
    <property type="component" value="Unassembled WGS sequence"/>
</dbReference>
<proteinExistence type="predicted"/>
<sequence>MTDSILFSAQVRADEIRTRLKRFKLVFIQCGAAFDVLREPLLSALCGTVLDAADFAKTSSPVELPAERVILDGMEAFARNGKAGGATLGALRAKVNELRDDDAEICLVSRTPKISFAPVAGSSLLDDASWHCLPVLDPNECPEERRHILASSLPSVGFGHQSDVNLLLRTALEELGVNVLTDLDFALFEANHGANFITEVEAGVAEAMRGAGFAHVVDDALRFNSPGPFWQFKNAVADVIATIVGPQVDLPAVSEGLWQIERTIRKLLREAAIRDAGEKWRKNLFNETIAQHVLERARRDVSVTAASVSELRDPIEWLTLGELLQVVESSTFQGLSWDTVLWQRFRQDVMPIRNRISHMRLLKKRDRATVRMWVNLITTTLS</sequence>
<evidence type="ECO:0000313" key="2">
    <source>
        <dbReference type="Proteomes" id="UP000294947"/>
    </source>
</evidence>
<accession>A0A4V2YN50</accession>
<dbReference type="RefSeq" id="WP_132484120.1">
    <property type="nucleotide sequence ID" value="NZ_SMKW01000011.1"/>
</dbReference>
<dbReference type="OrthoDB" id="5078560at2"/>
<evidence type="ECO:0000313" key="1">
    <source>
        <dbReference type="EMBL" id="TDD52817.1"/>
    </source>
</evidence>
<dbReference type="EMBL" id="SMKW01000011">
    <property type="protein sequence ID" value="TDD52817.1"/>
    <property type="molecule type" value="Genomic_DNA"/>
</dbReference>
<keyword evidence="2" id="KW-1185">Reference proteome</keyword>
<protein>
    <recommendedName>
        <fullName evidence="3">Swt1-like HEPN domain-containing protein</fullName>
    </recommendedName>
</protein>
<gene>
    <name evidence="1" type="ORF">E1288_11495</name>
</gene>
<name>A0A4V2YN50_9PSEU</name>
<evidence type="ECO:0008006" key="3">
    <source>
        <dbReference type="Google" id="ProtNLM"/>
    </source>
</evidence>
<comment type="caution">
    <text evidence="1">The sequence shown here is derived from an EMBL/GenBank/DDBJ whole genome shotgun (WGS) entry which is preliminary data.</text>
</comment>
<organism evidence="1 2">
    <name type="scientific">Saccharopolyspora elongata</name>
    <dbReference type="NCBI Taxonomy" id="2530387"/>
    <lineage>
        <taxon>Bacteria</taxon>
        <taxon>Bacillati</taxon>
        <taxon>Actinomycetota</taxon>
        <taxon>Actinomycetes</taxon>
        <taxon>Pseudonocardiales</taxon>
        <taxon>Pseudonocardiaceae</taxon>
        <taxon>Saccharopolyspora</taxon>
    </lineage>
</organism>